<evidence type="ECO:0000313" key="14">
    <source>
        <dbReference type="Proteomes" id="UP001330434"/>
    </source>
</evidence>
<dbReference type="InterPro" id="IPR050147">
    <property type="entry name" value="Ser/Thr_Dehydratase"/>
</dbReference>
<evidence type="ECO:0000256" key="7">
    <source>
        <dbReference type="ARBA" id="ARBA00022898"/>
    </source>
</evidence>
<dbReference type="SUPFAM" id="SSF55021">
    <property type="entry name" value="ACT-like"/>
    <property type="match status" value="1"/>
</dbReference>
<dbReference type="EMBL" id="CP133270">
    <property type="protein sequence ID" value="WVX67041.1"/>
    <property type="molecule type" value="Genomic_DNA"/>
</dbReference>
<dbReference type="Gene3D" id="3.40.50.1100">
    <property type="match status" value="2"/>
</dbReference>
<dbReference type="PROSITE" id="PS00165">
    <property type="entry name" value="DEHYDRATASE_SER_THR"/>
    <property type="match status" value="1"/>
</dbReference>
<reference evidence="13 14" key="1">
    <citation type="journal article" date="2024" name="Environ. Microbiol.">
        <title>Novel evolutionary insights on the interactions of the Holosporales (Alphaproteobacteria) with eukaryotic hosts from comparative genomics.</title>
        <authorList>
            <person name="Giovannini M."/>
            <person name="Petroni G."/>
            <person name="Castelli M."/>
        </authorList>
    </citation>
    <scope>NUCLEOTIDE SEQUENCE [LARGE SCALE GENOMIC DNA]</scope>
    <source>
        <strain evidence="13 14">US_Bl 15I1</strain>
    </source>
</reference>
<sequence>MTVTFEDIKRAQEELQGIIVRTPLVPSAVFSEKTGADVFLKLEIFQATGSFKDRGAYTKMKTLTHEELKRGVISMSAGNHAQSVAYHAKALGTQATIVMPVNTPVTKIMNTEKWGARVILEGTLLSESYDAAQKIAHENGYTFIHPYDDPDIIRGQGTIGLEIFEDCPEIDAVIIPIGGGGLSSGISLALKTLNPKIKVYGVEAEGYASLYSALHEDEAHLNYGKNLTLAEGIAVKTIGKNCFEILKDTLDDIFVIDEFHIEEAVDLMVRKQHIVAEGAGAIALAALLTHPKRFEGKKVVLLICGANIDPRVLGTIILRGQIRDGKLARLRIKTPDMPGVLATITNILATHRCNILETHHQRLFYTVPIKMADVDITIETRNERHVEEVMTDIKAAGFEVHRLHDNREG</sequence>
<dbReference type="EC" id="4.3.1.19" evidence="5"/>
<dbReference type="Pfam" id="PF00291">
    <property type="entry name" value="PALP"/>
    <property type="match status" value="1"/>
</dbReference>
<feature type="domain" description="ACT" evidence="12">
    <location>
        <begin position="329"/>
        <end position="408"/>
    </location>
</feature>
<dbReference type="RefSeq" id="WP_331255841.1">
    <property type="nucleotide sequence ID" value="NZ_CP133270.1"/>
</dbReference>
<keyword evidence="6" id="KW-0028">Amino-acid biosynthesis</keyword>
<dbReference type="InterPro" id="IPR045865">
    <property type="entry name" value="ACT-like_dom_sf"/>
</dbReference>
<dbReference type="Pfam" id="PF01842">
    <property type="entry name" value="ACT"/>
    <property type="match status" value="1"/>
</dbReference>
<dbReference type="InterPro" id="IPR044561">
    <property type="entry name" value="ACT_ThrD-II-like"/>
</dbReference>
<keyword evidence="6" id="KW-0412">Isoleucine biosynthesis</keyword>
<keyword evidence="14" id="KW-1185">Reference proteome</keyword>
<dbReference type="PANTHER" id="PTHR48078">
    <property type="entry name" value="THREONINE DEHYDRATASE, MITOCHONDRIAL-RELATED"/>
    <property type="match status" value="1"/>
</dbReference>
<evidence type="ECO:0000256" key="11">
    <source>
        <dbReference type="ARBA" id="ARBA00049406"/>
    </source>
</evidence>
<dbReference type="SUPFAM" id="SSF53686">
    <property type="entry name" value="Tryptophan synthase beta subunit-like PLP-dependent enzymes"/>
    <property type="match status" value="1"/>
</dbReference>
<comment type="pathway">
    <text evidence="2">Amino-acid biosynthesis; L-isoleucine biosynthesis; 2-oxobutanoate from L-threonine: step 1/1.</text>
</comment>
<dbReference type="Gene3D" id="3.30.70.260">
    <property type="match status" value="1"/>
</dbReference>
<protein>
    <recommendedName>
        <fullName evidence="10">L-serine dehydratase</fullName>
        <ecNumber evidence="4">4.3.1.17</ecNumber>
        <ecNumber evidence="5">4.3.1.19</ecNumber>
    </recommendedName>
</protein>
<evidence type="ECO:0000313" key="13">
    <source>
        <dbReference type="EMBL" id="WVX67041.1"/>
    </source>
</evidence>
<comment type="similarity">
    <text evidence="3">Belongs to the serine/threonine dehydratase family.</text>
</comment>
<keyword evidence="6" id="KW-0100">Branched-chain amino acid biosynthesis</keyword>
<dbReference type="InterPro" id="IPR005789">
    <property type="entry name" value="Thr_deHydtase_catblc"/>
</dbReference>
<dbReference type="InterPro" id="IPR002912">
    <property type="entry name" value="ACT_dom"/>
</dbReference>
<dbReference type="Proteomes" id="UP001330434">
    <property type="component" value="Chromosome"/>
</dbReference>
<evidence type="ECO:0000256" key="9">
    <source>
        <dbReference type="ARBA" id="ARBA00025594"/>
    </source>
</evidence>
<keyword evidence="8" id="KW-0456">Lyase</keyword>
<dbReference type="NCBIfam" id="NF005600">
    <property type="entry name" value="PRK07334.1"/>
    <property type="match status" value="1"/>
</dbReference>
<dbReference type="CDD" id="cd01562">
    <property type="entry name" value="Thr-dehyd"/>
    <property type="match status" value="1"/>
</dbReference>
<dbReference type="InterPro" id="IPR001926">
    <property type="entry name" value="TrpB-like_PALP"/>
</dbReference>
<dbReference type="InterPro" id="IPR036052">
    <property type="entry name" value="TrpB-like_PALP_sf"/>
</dbReference>
<evidence type="ECO:0000256" key="6">
    <source>
        <dbReference type="ARBA" id="ARBA00022624"/>
    </source>
</evidence>
<accession>A0ABZ2C3N0</accession>
<comment type="function">
    <text evidence="9">Catalyzes the anaerobic formation of alpha-ketobutyrate and ammonia from threonine in a two-step reaction. The first step involved a dehydration of threonine and a production of enamine intermediates (aminocrotonate), which tautomerizes to its imine form (iminobutyrate). Both intermediates are unstable and short-lived. The second step is the nonenzymatic hydrolysis of the enamine/imine intermediates to form 2-ketobutyrate and free ammonia. In the low water environment of the cell, the second step is accelerated by RidA. TdcB also dehydrates serine to yield pyruvate via analogous enamine/imine intermediates.</text>
</comment>
<gene>
    <name evidence="13" type="ORF">Bealeia1_01238</name>
</gene>
<dbReference type="InterPro" id="IPR000634">
    <property type="entry name" value="Ser/Thr_deHydtase_PyrdxlP-BS"/>
</dbReference>
<keyword evidence="7" id="KW-0663">Pyridoxal phosphate</keyword>
<evidence type="ECO:0000259" key="12">
    <source>
        <dbReference type="PROSITE" id="PS51671"/>
    </source>
</evidence>
<evidence type="ECO:0000256" key="5">
    <source>
        <dbReference type="ARBA" id="ARBA00012096"/>
    </source>
</evidence>
<evidence type="ECO:0000256" key="10">
    <source>
        <dbReference type="ARBA" id="ARBA00031418"/>
    </source>
</evidence>
<dbReference type="EC" id="4.3.1.17" evidence="4"/>
<comment type="catalytic activity">
    <reaction evidence="11">
        <text>L-serine = pyruvate + NH4(+)</text>
        <dbReference type="Rhea" id="RHEA:19169"/>
        <dbReference type="ChEBI" id="CHEBI:15361"/>
        <dbReference type="ChEBI" id="CHEBI:28938"/>
        <dbReference type="ChEBI" id="CHEBI:33384"/>
        <dbReference type="EC" id="4.3.1.17"/>
    </reaction>
</comment>
<dbReference type="CDD" id="cd04886">
    <property type="entry name" value="ACT_ThrD-II-like"/>
    <property type="match status" value="1"/>
</dbReference>
<evidence type="ECO:0000256" key="1">
    <source>
        <dbReference type="ARBA" id="ARBA00001933"/>
    </source>
</evidence>
<organism evidence="13 14">
    <name type="scientific">Candidatus Bealeia paramacronuclearis</name>
    <dbReference type="NCBI Taxonomy" id="1921001"/>
    <lineage>
        <taxon>Bacteria</taxon>
        <taxon>Pseudomonadati</taxon>
        <taxon>Pseudomonadota</taxon>
        <taxon>Alphaproteobacteria</taxon>
        <taxon>Holosporales</taxon>
        <taxon>Holosporaceae</taxon>
        <taxon>Candidatus Bealeia</taxon>
    </lineage>
</organism>
<dbReference type="NCBIfam" id="TIGR01127">
    <property type="entry name" value="ilvA_1Cterm"/>
    <property type="match status" value="1"/>
</dbReference>
<name>A0ABZ2C3N0_9PROT</name>
<evidence type="ECO:0000256" key="8">
    <source>
        <dbReference type="ARBA" id="ARBA00023239"/>
    </source>
</evidence>
<evidence type="ECO:0000256" key="2">
    <source>
        <dbReference type="ARBA" id="ARBA00004810"/>
    </source>
</evidence>
<proteinExistence type="inferred from homology"/>
<evidence type="ECO:0000256" key="3">
    <source>
        <dbReference type="ARBA" id="ARBA00010869"/>
    </source>
</evidence>
<dbReference type="PANTHER" id="PTHR48078:SF6">
    <property type="entry name" value="L-THREONINE DEHYDRATASE CATABOLIC TDCB"/>
    <property type="match status" value="1"/>
</dbReference>
<evidence type="ECO:0000256" key="4">
    <source>
        <dbReference type="ARBA" id="ARBA00012093"/>
    </source>
</evidence>
<comment type="cofactor">
    <cofactor evidence="1">
        <name>pyridoxal 5'-phosphate</name>
        <dbReference type="ChEBI" id="CHEBI:597326"/>
    </cofactor>
</comment>
<dbReference type="PROSITE" id="PS51671">
    <property type="entry name" value="ACT"/>
    <property type="match status" value="1"/>
</dbReference>